<comment type="caution">
    <text evidence="1">The sequence shown here is derived from an EMBL/GenBank/DDBJ whole genome shotgun (WGS) entry which is preliminary data.</text>
</comment>
<gene>
    <name evidence="1" type="ORF">BJ965_007167</name>
</gene>
<accession>A0A7W7DWK7</accession>
<evidence type="ECO:0000313" key="2">
    <source>
        <dbReference type="Proteomes" id="UP000565089"/>
    </source>
</evidence>
<keyword evidence="2" id="KW-1185">Reference proteome</keyword>
<dbReference type="AlphaFoldDB" id="A0A7W7DWK7"/>
<protein>
    <submittedName>
        <fullName evidence="1">Uncharacterized protein</fullName>
    </submittedName>
</protein>
<dbReference type="Proteomes" id="UP000565089">
    <property type="component" value="Unassembled WGS sequence"/>
</dbReference>
<evidence type="ECO:0000313" key="1">
    <source>
        <dbReference type="EMBL" id="MBB4717285.1"/>
    </source>
</evidence>
<sequence>MVGVEGLVLTVAGVFFGIAPAPAVRVVASAA</sequence>
<reference evidence="1 2" key="1">
    <citation type="submission" date="2020-08" db="EMBL/GenBank/DDBJ databases">
        <title>Sequencing the genomes of 1000 actinobacteria strains.</title>
        <authorList>
            <person name="Klenk H.-P."/>
        </authorList>
    </citation>
    <scope>NUCLEOTIDE SEQUENCE [LARGE SCALE GENOMIC DNA]</scope>
    <source>
        <strain evidence="1 2">DSM 40483</strain>
    </source>
</reference>
<name>A0A7W7DWK7_9ACTN</name>
<dbReference type="EMBL" id="JACHMS010000001">
    <property type="protein sequence ID" value="MBB4717285.1"/>
    <property type="molecule type" value="Genomic_DNA"/>
</dbReference>
<proteinExistence type="predicted"/>
<organism evidence="1 2">
    <name type="scientific">Streptomyces luteogriseus</name>
    <dbReference type="NCBI Taxonomy" id="68233"/>
    <lineage>
        <taxon>Bacteria</taxon>
        <taxon>Bacillati</taxon>
        <taxon>Actinomycetota</taxon>
        <taxon>Actinomycetes</taxon>
        <taxon>Kitasatosporales</taxon>
        <taxon>Streptomycetaceae</taxon>
        <taxon>Streptomyces</taxon>
    </lineage>
</organism>